<dbReference type="Gene3D" id="1.20.120.530">
    <property type="entry name" value="GntR ligand-binding domain-like"/>
    <property type="match status" value="1"/>
</dbReference>
<dbReference type="SMART" id="SM00895">
    <property type="entry name" value="FCD"/>
    <property type="match status" value="2"/>
</dbReference>
<dbReference type="PANTHER" id="PTHR43537">
    <property type="entry name" value="TRANSCRIPTIONAL REGULATOR, GNTR FAMILY"/>
    <property type="match status" value="1"/>
</dbReference>
<evidence type="ECO:0000256" key="1">
    <source>
        <dbReference type="ARBA" id="ARBA00023015"/>
    </source>
</evidence>
<organism evidence="5 6">
    <name type="scientific">Parafrankia irregularis</name>
    <dbReference type="NCBI Taxonomy" id="795642"/>
    <lineage>
        <taxon>Bacteria</taxon>
        <taxon>Bacillati</taxon>
        <taxon>Actinomycetota</taxon>
        <taxon>Actinomycetes</taxon>
        <taxon>Frankiales</taxon>
        <taxon>Frankiaceae</taxon>
        <taxon>Parafrankia</taxon>
    </lineage>
</organism>
<dbReference type="Gene3D" id="1.10.10.10">
    <property type="entry name" value="Winged helix-like DNA-binding domain superfamily/Winged helix DNA-binding domain"/>
    <property type="match status" value="2"/>
</dbReference>
<gene>
    <name evidence="5" type="ORF">Ga0074812_10990</name>
</gene>
<protein>
    <submittedName>
        <fullName evidence="5">DNA-binding transcriptional regulator, GntR family</fullName>
    </submittedName>
</protein>
<dbReference type="SUPFAM" id="SSF48008">
    <property type="entry name" value="GntR ligand-binding domain-like"/>
    <property type="match status" value="1"/>
</dbReference>
<dbReference type="GO" id="GO:0003677">
    <property type="term" value="F:DNA binding"/>
    <property type="evidence" value="ECO:0007669"/>
    <property type="project" value="UniProtKB-KW"/>
</dbReference>
<keyword evidence="2 5" id="KW-0238">DNA-binding</keyword>
<dbReference type="InterPro" id="IPR011711">
    <property type="entry name" value="GntR_C"/>
</dbReference>
<keyword evidence="3" id="KW-0804">Transcription</keyword>
<dbReference type="InterPro" id="IPR036390">
    <property type="entry name" value="WH_DNA-bd_sf"/>
</dbReference>
<dbReference type="AlphaFoldDB" id="A0A0S4QQW1"/>
<dbReference type="InterPro" id="IPR000524">
    <property type="entry name" value="Tscrpt_reg_HTH_GntR"/>
</dbReference>
<dbReference type="PANTHER" id="PTHR43537:SF45">
    <property type="entry name" value="GNTR FAMILY REGULATORY PROTEIN"/>
    <property type="match status" value="1"/>
</dbReference>
<dbReference type="Pfam" id="PF00392">
    <property type="entry name" value="GntR"/>
    <property type="match status" value="2"/>
</dbReference>
<reference evidence="6" key="1">
    <citation type="submission" date="2015-11" db="EMBL/GenBank/DDBJ databases">
        <authorList>
            <person name="Varghese N."/>
        </authorList>
    </citation>
    <scope>NUCLEOTIDE SEQUENCE [LARGE SCALE GENOMIC DNA]</scope>
    <source>
        <strain evidence="6">DSM 45899</strain>
    </source>
</reference>
<dbReference type="InterPro" id="IPR036388">
    <property type="entry name" value="WH-like_DNA-bd_sf"/>
</dbReference>
<evidence type="ECO:0000256" key="3">
    <source>
        <dbReference type="ARBA" id="ARBA00023163"/>
    </source>
</evidence>
<dbReference type="GO" id="GO:0003700">
    <property type="term" value="F:DNA-binding transcription factor activity"/>
    <property type="evidence" value="ECO:0007669"/>
    <property type="project" value="InterPro"/>
</dbReference>
<sequence length="481" mass="53442">MVSFLTRDLSPRDVRRIRTAVRRNDGEVVADHIRNMIVWGELRSGERLVPEEIAEELGISRIPVREGIIALEREGWVAVEPRRGSFVRGIDRRTARDHYVLLGAVQGFVAVRATQRAQDADVRMLAEHVRLIGDAGCVHDTTDVYDSFTAVLRAAARSVRADRLLRVLPEYASADTFDDREEVMRIQRHGVRAVVAGVEARNTAQAAAAAREVHRELGACVERFLTSRGIFAREPGDTESRPPVRWHGAFGRRSRASRLAPVDSGAERAVHHVREQIIRGELAPRQRLDRESIADAIGVSRTPMREAVVALEREGWITVEPHRGAFVNAFDADYVRDHYEIFAIIFGLATTLTYRRGGDPAVERLLAFQPALRAASDPDSFERVNAEILDLIIETADSPPLIGALRAMPEIVPDFFRQVPGAMQAQGQGFDEVCTALRDGDTDQVETAWWSLMSGVADRVVDFLDRRDQGAARVSAAGSRG</sequence>
<dbReference type="EMBL" id="FAOZ01000009">
    <property type="protein sequence ID" value="CUU56870.1"/>
    <property type="molecule type" value="Genomic_DNA"/>
</dbReference>
<feature type="domain" description="HTH gntR-type" evidence="4">
    <location>
        <begin position="263"/>
        <end position="330"/>
    </location>
</feature>
<evidence type="ECO:0000256" key="2">
    <source>
        <dbReference type="ARBA" id="ARBA00023125"/>
    </source>
</evidence>
<dbReference type="SMART" id="SM00345">
    <property type="entry name" value="HTH_GNTR"/>
    <property type="match status" value="2"/>
</dbReference>
<evidence type="ECO:0000259" key="4">
    <source>
        <dbReference type="PROSITE" id="PS50949"/>
    </source>
</evidence>
<name>A0A0S4QQW1_9ACTN</name>
<evidence type="ECO:0000313" key="6">
    <source>
        <dbReference type="Proteomes" id="UP000198802"/>
    </source>
</evidence>
<dbReference type="InterPro" id="IPR008920">
    <property type="entry name" value="TF_FadR/GntR_C"/>
</dbReference>
<dbReference type="CDD" id="cd07377">
    <property type="entry name" value="WHTH_GntR"/>
    <property type="match status" value="2"/>
</dbReference>
<evidence type="ECO:0000313" key="5">
    <source>
        <dbReference type="EMBL" id="CUU56870.1"/>
    </source>
</evidence>
<keyword evidence="1" id="KW-0805">Transcription regulation</keyword>
<accession>A0A0S4QQW1</accession>
<dbReference type="SUPFAM" id="SSF46785">
    <property type="entry name" value="Winged helix' DNA-binding domain"/>
    <property type="match status" value="2"/>
</dbReference>
<dbReference type="Proteomes" id="UP000198802">
    <property type="component" value="Unassembled WGS sequence"/>
</dbReference>
<keyword evidence="6" id="KW-1185">Reference proteome</keyword>
<dbReference type="PROSITE" id="PS50949">
    <property type="entry name" value="HTH_GNTR"/>
    <property type="match status" value="2"/>
</dbReference>
<feature type="domain" description="HTH gntR-type" evidence="4">
    <location>
        <begin position="23"/>
        <end position="90"/>
    </location>
</feature>
<proteinExistence type="predicted"/>